<evidence type="ECO:0000313" key="2">
    <source>
        <dbReference type="Proteomes" id="UP000000268"/>
    </source>
</evidence>
<geneLocation type="plasmid" evidence="1 2">
    <name>pREB8</name>
</geneLocation>
<name>A8ZQU0_ACAM1</name>
<protein>
    <submittedName>
        <fullName evidence="1">Uncharacterized protein</fullName>
    </submittedName>
</protein>
<dbReference type="HOGENOM" id="CLU_2949531_0_0_3"/>
<proteinExistence type="predicted"/>
<dbReference type="Proteomes" id="UP000000268">
    <property type="component" value="Plasmid pREB8"/>
</dbReference>
<sequence>MLLDASLPRSLNMIVIRNLIAQSLTRTRLISRWVVMTFEGWYGLKVMPHNAGFPGPGLQ</sequence>
<evidence type="ECO:0000313" key="1">
    <source>
        <dbReference type="EMBL" id="ABW33376.1"/>
    </source>
</evidence>
<keyword evidence="1" id="KW-0614">Plasmid</keyword>
<organism evidence="1 2">
    <name type="scientific">Acaryochloris marina (strain MBIC 11017)</name>
    <dbReference type="NCBI Taxonomy" id="329726"/>
    <lineage>
        <taxon>Bacteria</taxon>
        <taxon>Bacillati</taxon>
        <taxon>Cyanobacteriota</taxon>
        <taxon>Cyanophyceae</taxon>
        <taxon>Acaryochloridales</taxon>
        <taxon>Acaryochloridaceae</taxon>
        <taxon>Acaryochloris</taxon>
    </lineage>
</organism>
<reference evidence="1 2" key="1">
    <citation type="journal article" date="2008" name="Proc. Natl. Acad. Sci. U.S.A.">
        <title>Niche adaptation and genome expansion in the chlorophyll d-producing cyanobacterium Acaryochloris marina.</title>
        <authorList>
            <person name="Swingley W.D."/>
            <person name="Chen M."/>
            <person name="Cheung P.C."/>
            <person name="Conrad A.L."/>
            <person name="Dejesa L.C."/>
            <person name="Hao J."/>
            <person name="Honchak B.M."/>
            <person name="Karbach L.E."/>
            <person name="Kurdoglu A."/>
            <person name="Lahiri S."/>
            <person name="Mastrian S.D."/>
            <person name="Miyashita H."/>
            <person name="Page L."/>
            <person name="Ramakrishna P."/>
            <person name="Satoh S."/>
            <person name="Sattley W.M."/>
            <person name="Shimada Y."/>
            <person name="Taylor H.L."/>
            <person name="Tomo T."/>
            <person name="Tsuchiya T."/>
            <person name="Wang Z.T."/>
            <person name="Raymond J."/>
            <person name="Mimuro M."/>
            <person name="Blankenship R.E."/>
            <person name="Touchman J.W."/>
        </authorList>
    </citation>
    <scope>NUCLEOTIDE SEQUENCE [LARGE SCALE GENOMIC DNA]</scope>
    <source>
        <strain evidence="2">MBIC 11017</strain>
        <plasmid evidence="2">Plasmid pREB8</plasmid>
    </source>
</reference>
<gene>
    <name evidence="1" type="ordered locus">AM1_H0023</name>
</gene>
<dbReference type="AlphaFoldDB" id="A8ZQU0"/>
<keyword evidence="2" id="KW-1185">Reference proteome</keyword>
<dbReference type="KEGG" id="amr:AM1_H0023"/>
<accession>A8ZQU0</accession>
<dbReference type="EMBL" id="CP000845">
    <property type="protein sequence ID" value="ABW33376.1"/>
    <property type="molecule type" value="Genomic_DNA"/>
</dbReference>